<dbReference type="OrthoDB" id="8140565at2"/>
<feature type="chain" id="PRO_5016253763" evidence="2">
    <location>
        <begin position="20"/>
        <end position="129"/>
    </location>
</feature>
<keyword evidence="2" id="KW-0732">Signal</keyword>
<reference evidence="3 4" key="1">
    <citation type="submission" date="2018-06" db="EMBL/GenBank/DDBJ databases">
        <title>Draft Whole-Genome Sequence of the purple photosynthetic bacterium Rhodospeudomonas palustris XCP.</title>
        <authorList>
            <person name="Rayyan A."/>
            <person name="Meyer T.E."/>
            <person name="Kyndt J.A."/>
        </authorList>
    </citation>
    <scope>NUCLEOTIDE SEQUENCE [LARGE SCALE GENOMIC DNA]</scope>
    <source>
        <strain evidence="3 4">XCP</strain>
    </source>
</reference>
<dbReference type="AlphaFoldDB" id="A0A323UJC2"/>
<sequence>MSYPAMLLAVMSVGGLVSAGDVARSPSADQTGTFRLASEVYVQQPRGMLPPLATREGQVPKLSPESGLVAPKSAAGEQKPDATKPKGAPELGGALAPAGASSGQVSCDPSNASSQACYSATQQARPPTR</sequence>
<proteinExistence type="predicted"/>
<evidence type="ECO:0000256" key="2">
    <source>
        <dbReference type="SAM" id="SignalP"/>
    </source>
</evidence>
<organism evidence="3 4">
    <name type="scientific">Rhodopseudomonas palustris</name>
    <dbReference type="NCBI Taxonomy" id="1076"/>
    <lineage>
        <taxon>Bacteria</taxon>
        <taxon>Pseudomonadati</taxon>
        <taxon>Pseudomonadota</taxon>
        <taxon>Alphaproteobacteria</taxon>
        <taxon>Hyphomicrobiales</taxon>
        <taxon>Nitrobacteraceae</taxon>
        <taxon>Rhodopseudomonas</taxon>
    </lineage>
</organism>
<feature type="region of interest" description="Disordered" evidence="1">
    <location>
        <begin position="45"/>
        <end position="129"/>
    </location>
</feature>
<accession>A0A323UJC2</accession>
<dbReference type="EMBL" id="QKQS01000010">
    <property type="protein sequence ID" value="PZA12805.1"/>
    <property type="molecule type" value="Genomic_DNA"/>
</dbReference>
<feature type="compositionally biased region" description="Low complexity" evidence="1">
    <location>
        <begin position="88"/>
        <end position="103"/>
    </location>
</feature>
<protein>
    <submittedName>
        <fullName evidence="3">Uncharacterized protein</fullName>
    </submittedName>
</protein>
<comment type="caution">
    <text evidence="3">The sequence shown here is derived from an EMBL/GenBank/DDBJ whole genome shotgun (WGS) entry which is preliminary data.</text>
</comment>
<name>A0A323UJC2_RHOPL</name>
<evidence type="ECO:0000256" key="1">
    <source>
        <dbReference type="SAM" id="MobiDB-lite"/>
    </source>
</evidence>
<evidence type="ECO:0000313" key="3">
    <source>
        <dbReference type="EMBL" id="PZA12805.1"/>
    </source>
</evidence>
<gene>
    <name evidence="3" type="ORF">DNX69_06320</name>
</gene>
<feature type="compositionally biased region" description="Polar residues" evidence="1">
    <location>
        <begin position="104"/>
        <end position="129"/>
    </location>
</feature>
<feature type="signal peptide" evidence="2">
    <location>
        <begin position="1"/>
        <end position="19"/>
    </location>
</feature>
<dbReference type="Proteomes" id="UP000248134">
    <property type="component" value="Unassembled WGS sequence"/>
</dbReference>
<evidence type="ECO:0000313" key="4">
    <source>
        <dbReference type="Proteomes" id="UP000248134"/>
    </source>
</evidence>